<dbReference type="AlphaFoldDB" id="A0AAD4KXW5"/>
<feature type="region of interest" description="Disordered" evidence="1">
    <location>
        <begin position="313"/>
        <end position="332"/>
    </location>
</feature>
<protein>
    <submittedName>
        <fullName evidence="3">Uncharacterized protein</fullName>
    </submittedName>
</protein>
<comment type="caution">
    <text evidence="3">The sequence shown here is derived from an EMBL/GenBank/DDBJ whole genome shotgun (WGS) entry which is preliminary data.</text>
</comment>
<feature type="chain" id="PRO_5042000301" evidence="2">
    <location>
        <begin position="26"/>
        <end position="332"/>
    </location>
</feature>
<organism evidence="3 4">
    <name type="scientific">Talaromyces proteolyticus</name>
    <dbReference type="NCBI Taxonomy" id="1131652"/>
    <lineage>
        <taxon>Eukaryota</taxon>
        <taxon>Fungi</taxon>
        <taxon>Dikarya</taxon>
        <taxon>Ascomycota</taxon>
        <taxon>Pezizomycotina</taxon>
        <taxon>Eurotiomycetes</taxon>
        <taxon>Eurotiomycetidae</taxon>
        <taxon>Eurotiales</taxon>
        <taxon>Trichocomaceae</taxon>
        <taxon>Talaromyces</taxon>
        <taxon>Talaromyces sect. Bacilispori</taxon>
    </lineage>
</organism>
<dbReference type="Proteomes" id="UP001201262">
    <property type="component" value="Unassembled WGS sequence"/>
</dbReference>
<proteinExistence type="predicted"/>
<dbReference type="EMBL" id="JAJTJA010000002">
    <property type="protein sequence ID" value="KAH8703585.1"/>
    <property type="molecule type" value="Genomic_DNA"/>
</dbReference>
<dbReference type="RefSeq" id="XP_046076603.1">
    <property type="nucleotide sequence ID" value="XM_046219794.1"/>
</dbReference>
<evidence type="ECO:0000313" key="4">
    <source>
        <dbReference type="Proteomes" id="UP001201262"/>
    </source>
</evidence>
<evidence type="ECO:0000256" key="1">
    <source>
        <dbReference type="SAM" id="MobiDB-lite"/>
    </source>
</evidence>
<name>A0AAD4KXW5_9EURO</name>
<evidence type="ECO:0000313" key="3">
    <source>
        <dbReference type="EMBL" id="KAH8703585.1"/>
    </source>
</evidence>
<evidence type="ECO:0000256" key="2">
    <source>
        <dbReference type="SAM" id="SignalP"/>
    </source>
</evidence>
<accession>A0AAD4KXW5</accession>
<keyword evidence="2" id="KW-0732">Signal</keyword>
<keyword evidence="4" id="KW-1185">Reference proteome</keyword>
<dbReference type="GeneID" id="70250081"/>
<sequence>MRRLPFYTSLVAAILFPCQVFPTSTLYCEFDNNNCIDGLAQSTSSFRLQNISIPLSFVYSFDAGRSPQDGKSSIKVGYWLQYDSDVIRNQLHDSPSINRTTEFGLRLLNIRGWIGGHHHGCKAVWGPQCSQSLKSYLQQSIYNLSTSKLPYESALETVLKSFIDNPDMSIEGCPSKMFLAVDIPTTPFINETSSIGKPNNIQIADPGNPFCPSRTTYLPNTTPDQQAMQIVLGIAARSPTYGSESLHGPQDVDVDLVCTKAPKHIPNEVWPGGPGGDDGHDDHDGQYANPSMPAYNPFLGNRATVVDAFDFDSDYDFDDDEEADEDCPSSEI</sequence>
<reference evidence="3" key="1">
    <citation type="submission" date="2021-12" db="EMBL/GenBank/DDBJ databases">
        <title>Convergent genome expansion in fungi linked to evolution of root-endophyte symbiosis.</title>
        <authorList>
            <consortium name="DOE Joint Genome Institute"/>
            <person name="Ke Y.-H."/>
            <person name="Bonito G."/>
            <person name="Liao H.-L."/>
            <person name="Looney B."/>
            <person name="Rojas-Flechas A."/>
            <person name="Nash J."/>
            <person name="Hameed K."/>
            <person name="Schadt C."/>
            <person name="Martin F."/>
            <person name="Crous P.W."/>
            <person name="Miettinen O."/>
            <person name="Magnuson J.K."/>
            <person name="Labbe J."/>
            <person name="Jacobson D."/>
            <person name="Doktycz M.J."/>
            <person name="Veneault-Fourrey C."/>
            <person name="Kuo A."/>
            <person name="Mondo S."/>
            <person name="Calhoun S."/>
            <person name="Riley R."/>
            <person name="Ohm R."/>
            <person name="LaButti K."/>
            <person name="Andreopoulos B."/>
            <person name="Pangilinan J."/>
            <person name="Nolan M."/>
            <person name="Tritt A."/>
            <person name="Clum A."/>
            <person name="Lipzen A."/>
            <person name="Daum C."/>
            <person name="Barry K."/>
            <person name="Grigoriev I.V."/>
            <person name="Vilgalys R."/>
        </authorList>
    </citation>
    <scope>NUCLEOTIDE SEQUENCE</scope>
    <source>
        <strain evidence="3">PMI_201</strain>
    </source>
</reference>
<feature type="signal peptide" evidence="2">
    <location>
        <begin position="1"/>
        <end position="25"/>
    </location>
</feature>
<gene>
    <name evidence="3" type="ORF">BGW36DRAFT_423141</name>
</gene>
<feature type="region of interest" description="Disordered" evidence="1">
    <location>
        <begin position="265"/>
        <end position="291"/>
    </location>
</feature>